<comment type="caution">
    <text evidence="1">The sequence shown here is derived from an EMBL/GenBank/DDBJ whole genome shotgun (WGS) entry which is preliminary data.</text>
</comment>
<evidence type="ECO:0000313" key="1">
    <source>
        <dbReference type="EMBL" id="REE95327.1"/>
    </source>
</evidence>
<dbReference type="RefSeq" id="WP_245973973.1">
    <property type="nucleotide sequence ID" value="NZ_QTTT01000001.1"/>
</dbReference>
<protein>
    <submittedName>
        <fullName evidence="1">HEAT repeat protein</fullName>
    </submittedName>
</protein>
<name>A0A3D9SI11_9ACTN</name>
<dbReference type="PANTHER" id="PTHR12697:SF38">
    <property type="entry name" value="PBS LYASE HEAT DOMAIN PROTEIN REPEAT-CONTAINING PROTEIN"/>
    <property type="match status" value="1"/>
</dbReference>
<dbReference type="GO" id="GO:0016491">
    <property type="term" value="F:oxidoreductase activity"/>
    <property type="evidence" value="ECO:0007669"/>
    <property type="project" value="TreeGrafter"/>
</dbReference>
<dbReference type="SMART" id="SM00567">
    <property type="entry name" value="EZ_HEAT"/>
    <property type="match status" value="5"/>
</dbReference>
<dbReference type="AlphaFoldDB" id="A0A3D9SI11"/>
<dbReference type="Proteomes" id="UP000256661">
    <property type="component" value="Unassembled WGS sequence"/>
</dbReference>
<dbReference type="Gene3D" id="1.25.10.10">
    <property type="entry name" value="Leucine-rich Repeat Variant"/>
    <property type="match status" value="2"/>
</dbReference>
<keyword evidence="2" id="KW-1185">Reference proteome</keyword>
<dbReference type="InterPro" id="IPR011989">
    <property type="entry name" value="ARM-like"/>
</dbReference>
<proteinExistence type="predicted"/>
<dbReference type="InterPro" id="IPR004155">
    <property type="entry name" value="PBS_lyase_HEAT"/>
</dbReference>
<reference evidence="1 2" key="1">
    <citation type="submission" date="2018-08" db="EMBL/GenBank/DDBJ databases">
        <title>Sequencing the genomes of 1000 actinobacteria strains.</title>
        <authorList>
            <person name="Klenk H.-P."/>
        </authorList>
    </citation>
    <scope>NUCLEOTIDE SEQUENCE [LARGE SCALE GENOMIC DNA]</scope>
    <source>
        <strain evidence="1 2">DSM 43927</strain>
    </source>
</reference>
<dbReference type="EMBL" id="QTTT01000001">
    <property type="protein sequence ID" value="REE95327.1"/>
    <property type="molecule type" value="Genomic_DNA"/>
</dbReference>
<sequence length="296" mass="30300">MSARIVELLELADEAPEVEDLEPYLDDPDPAVRRAALQVLSEAADDWSAASPRVAGALLDDDAAVRGMGADLLAELREVLVCGPAFGAALREALASADPTTRVAALGSLWRHRLCLAADALAALADPDSGVRREAVRALVSLDDLDGLARAAADADPLVRQAAAAGLGEVGDPRGLDTLGALAADVNPFVRAVAFAAMASTGCHGPGLALVLAALGDASWEVRQGAAVALAAADPDRAVGPLAVAAGDDNIDVRKAAVRSLGRWPDRPDVRSALSGALDDADADVRAWARLGLDPR</sequence>
<dbReference type="InterPro" id="IPR016024">
    <property type="entry name" value="ARM-type_fold"/>
</dbReference>
<dbReference type="SUPFAM" id="SSF48371">
    <property type="entry name" value="ARM repeat"/>
    <property type="match status" value="1"/>
</dbReference>
<accession>A0A3D9SI11</accession>
<gene>
    <name evidence="1" type="ORF">DFJ69_0713</name>
</gene>
<organism evidence="1 2">
    <name type="scientific">Thermomonospora umbrina</name>
    <dbReference type="NCBI Taxonomy" id="111806"/>
    <lineage>
        <taxon>Bacteria</taxon>
        <taxon>Bacillati</taxon>
        <taxon>Actinomycetota</taxon>
        <taxon>Actinomycetes</taxon>
        <taxon>Streptosporangiales</taxon>
        <taxon>Thermomonosporaceae</taxon>
        <taxon>Thermomonospora</taxon>
    </lineage>
</organism>
<evidence type="ECO:0000313" key="2">
    <source>
        <dbReference type="Proteomes" id="UP000256661"/>
    </source>
</evidence>
<dbReference type="Pfam" id="PF13646">
    <property type="entry name" value="HEAT_2"/>
    <property type="match status" value="3"/>
</dbReference>
<dbReference type="PANTHER" id="PTHR12697">
    <property type="entry name" value="PBS LYASE HEAT-LIKE PROTEIN"/>
    <property type="match status" value="1"/>
</dbReference>